<gene>
    <name evidence="10" type="ORF">VAZ01S_004_00320</name>
</gene>
<dbReference type="RefSeq" id="WP_021707940.1">
    <property type="nucleotide sequence ID" value="NZ_BAOB01000015.1"/>
</dbReference>
<dbReference type="GO" id="GO:0004222">
    <property type="term" value="F:metalloendopeptidase activity"/>
    <property type="evidence" value="ECO:0007669"/>
    <property type="project" value="InterPro"/>
</dbReference>
<feature type="transmembrane region" description="Helical" evidence="7">
    <location>
        <begin position="95"/>
        <end position="114"/>
    </location>
</feature>
<dbReference type="STRING" id="1219077.VAZ01S_004_00320"/>
<organism evidence="10 11">
    <name type="scientific">Vibrio azureus NBRC 104587</name>
    <dbReference type="NCBI Taxonomy" id="1219077"/>
    <lineage>
        <taxon>Bacteria</taxon>
        <taxon>Pseudomonadati</taxon>
        <taxon>Pseudomonadota</taxon>
        <taxon>Gammaproteobacteria</taxon>
        <taxon>Vibrionales</taxon>
        <taxon>Vibrionaceae</taxon>
        <taxon>Vibrio</taxon>
    </lineage>
</organism>
<keyword evidence="2" id="KW-0479">Metal-binding</keyword>
<evidence type="ECO:0000256" key="1">
    <source>
        <dbReference type="ARBA" id="ARBA00022670"/>
    </source>
</evidence>
<evidence type="ECO:0000313" key="10">
    <source>
        <dbReference type="EMBL" id="GAD74158.1"/>
    </source>
</evidence>
<feature type="domain" description="Peptidase M48" evidence="8">
    <location>
        <begin position="154"/>
        <end position="329"/>
    </location>
</feature>
<dbReference type="GO" id="GO:0046872">
    <property type="term" value="F:metal ion binding"/>
    <property type="evidence" value="ECO:0007669"/>
    <property type="project" value="UniProtKB-KW"/>
</dbReference>
<feature type="domain" description="DUF7092" evidence="9">
    <location>
        <begin position="4"/>
        <end position="79"/>
    </location>
</feature>
<evidence type="ECO:0000313" key="11">
    <source>
        <dbReference type="Proteomes" id="UP000016567"/>
    </source>
</evidence>
<keyword evidence="5 6" id="KW-0482">Metalloprotease</keyword>
<accession>U3C6R8</accession>
<dbReference type="InterPro" id="IPR001915">
    <property type="entry name" value="Peptidase_M48"/>
</dbReference>
<dbReference type="Pfam" id="PF23368">
    <property type="entry name" value="DUF7092"/>
    <property type="match status" value="1"/>
</dbReference>
<evidence type="ECO:0000256" key="7">
    <source>
        <dbReference type="SAM" id="Phobius"/>
    </source>
</evidence>
<dbReference type="GO" id="GO:0051603">
    <property type="term" value="P:proteolysis involved in protein catabolic process"/>
    <property type="evidence" value="ECO:0007669"/>
    <property type="project" value="TreeGrafter"/>
</dbReference>
<keyword evidence="3 6" id="KW-0378">Hydrolase</keyword>
<dbReference type="InterPro" id="IPR051156">
    <property type="entry name" value="Mito/Outer_Membr_Metalloprot"/>
</dbReference>
<dbReference type="OrthoDB" id="9810445at2"/>
<name>U3C6R8_9VIBR</name>
<evidence type="ECO:0000256" key="6">
    <source>
        <dbReference type="RuleBase" id="RU003983"/>
    </source>
</evidence>
<evidence type="ECO:0000256" key="4">
    <source>
        <dbReference type="ARBA" id="ARBA00022833"/>
    </source>
</evidence>
<comment type="caution">
    <text evidence="10">The sequence shown here is derived from an EMBL/GenBank/DDBJ whole genome shotgun (WGS) entry which is preliminary data.</text>
</comment>
<dbReference type="Gene3D" id="3.30.2010.10">
    <property type="entry name" value="Metalloproteases ('zincins'), catalytic domain"/>
    <property type="match status" value="1"/>
</dbReference>
<dbReference type="InterPro" id="IPR055518">
    <property type="entry name" value="DUF7092"/>
</dbReference>
<dbReference type="PANTHER" id="PTHR22726:SF24">
    <property type="entry name" value="M48 FAMILY METALLOPEPTIDASE"/>
    <property type="match status" value="1"/>
</dbReference>
<keyword evidence="11" id="KW-1185">Reference proteome</keyword>
<sequence>MKFKGKAFPPKSSVRHNAELDVSRIDSVALSVADEKLICDLNHIEISESMGHLPDRFVLPSGWVFIPEKTQELNQWLKQYGNTTFLSRLESKQKIWLSSLLLLIVLGLGSYHYILPWFSDSIAEAVPHKLTQKLGDITLQTLEESLQPSQISQEQQQQIRQRFKNQLTAFNVPLDNVEIFFYSSDFGANAFALPGGKIIILDDMINLMRTPEQLDSVLFHELGHVYHRHMLKGLVYSSLLSVGMALLTGDNAMLIDSMAAGGLFILMNRYTQEAEREADLFAKQAMLNIHAETKPMVEMFELLNQSTSSPMNYPQWLSSHPRLDDRIQASQ</sequence>
<protein>
    <submittedName>
        <fullName evidence="10">Peptidase M48 family protein</fullName>
    </submittedName>
</protein>
<evidence type="ECO:0000256" key="5">
    <source>
        <dbReference type="ARBA" id="ARBA00023049"/>
    </source>
</evidence>
<evidence type="ECO:0000259" key="9">
    <source>
        <dbReference type="Pfam" id="PF23368"/>
    </source>
</evidence>
<dbReference type="CDD" id="cd07332">
    <property type="entry name" value="M48C_Oma1_like"/>
    <property type="match status" value="1"/>
</dbReference>
<keyword evidence="7" id="KW-0472">Membrane</keyword>
<evidence type="ECO:0000259" key="8">
    <source>
        <dbReference type="Pfam" id="PF01435"/>
    </source>
</evidence>
<dbReference type="AlphaFoldDB" id="U3C6R8"/>
<dbReference type="PANTHER" id="PTHR22726">
    <property type="entry name" value="METALLOENDOPEPTIDASE OMA1"/>
    <property type="match status" value="1"/>
</dbReference>
<proteinExistence type="inferred from homology"/>
<evidence type="ECO:0000256" key="2">
    <source>
        <dbReference type="ARBA" id="ARBA00022723"/>
    </source>
</evidence>
<dbReference type="eggNOG" id="COG0501">
    <property type="taxonomic scope" value="Bacteria"/>
</dbReference>
<dbReference type="GO" id="GO:0016020">
    <property type="term" value="C:membrane"/>
    <property type="evidence" value="ECO:0007669"/>
    <property type="project" value="TreeGrafter"/>
</dbReference>
<keyword evidence="1 6" id="KW-0645">Protease</keyword>
<dbReference type="Proteomes" id="UP000016567">
    <property type="component" value="Unassembled WGS sequence"/>
</dbReference>
<evidence type="ECO:0000256" key="3">
    <source>
        <dbReference type="ARBA" id="ARBA00022801"/>
    </source>
</evidence>
<reference evidence="10 11" key="1">
    <citation type="submission" date="2013-09" db="EMBL/GenBank/DDBJ databases">
        <title>Whole genome shotgun sequence of Vibrio azureus NBRC 104587.</title>
        <authorList>
            <person name="Isaki S."/>
            <person name="Hosoyama A."/>
            <person name="Numata M."/>
            <person name="Hashimoto M."/>
            <person name="Hosoyama Y."/>
            <person name="Tsuchikane K."/>
            <person name="Noguchi M."/>
            <person name="Hirakata S."/>
            <person name="Ichikawa N."/>
            <person name="Ohji S."/>
            <person name="Yamazoe A."/>
            <person name="Fujita N."/>
        </authorList>
    </citation>
    <scope>NUCLEOTIDE SEQUENCE [LARGE SCALE GENOMIC DNA]</scope>
    <source>
        <strain evidence="10 11">NBRC 104587</strain>
    </source>
</reference>
<comment type="similarity">
    <text evidence="6">Belongs to the peptidase M48 family.</text>
</comment>
<dbReference type="EMBL" id="BATL01000004">
    <property type="protein sequence ID" value="GAD74158.1"/>
    <property type="molecule type" value="Genomic_DNA"/>
</dbReference>
<keyword evidence="7" id="KW-1133">Transmembrane helix</keyword>
<dbReference type="Pfam" id="PF01435">
    <property type="entry name" value="Peptidase_M48"/>
    <property type="match status" value="1"/>
</dbReference>
<comment type="cofactor">
    <cofactor evidence="6">
        <name>Zn(2+)</name>
        <dbReference type="ChEBI" id="CHEBI:29105"/>
    </cofactor>
    <text evidence="6">Binds 1 zinc ion per subunit.</text>
</comment>
<keyword evidence="7" id="KW-0812">Transmembrane</keyword>
<keyword evidence="4 6" id="KW-0862">Zinc</keyword>